<proteinExistence type="predicted"/>
<dbReference type="AlphaFoldDB" id="A0A2X1QLW3"/>
<dbReference type="Proteomes" id="UP000249936">
    <property type="component" value="Unassembled WGS sequence"/>
</dbReference>
<gene>
    <name evidence="1" type="ORF">NCTC11872_00869</name>
</gene>
<organism evidence="1 2">
    <name type="scientific">Haemophilus influenzae</name>
    <dbReference type="NCBI Taxonomy" id="727"/>
    <lineage>
        <taxon>Bacteria</taxon>
        <taxon>Pseudomonadati</taxon>
        <taxon>Pseudomonadota</taxon>
        <taxon>Gammaproteobacteria</taxon>
        <taxon>Pasteurellales</taxon>
        <taxon>Pasteurellaceae</taxon>
        <taxon>Haemophilus</taxon>
    </lineage>
</organism>
<evidence type="ECO:0000313" key="1">
    <source>
        <dbReference type="EMBL" id="SPX41272.1"/>
    </source>
</evidence>
<evidence type="ECO:0000313" key="2">
    <source>
        <dbReference type="Proteomes" id="UP000249936"/>
    </source>
</evidence>
<dbReference type="EMBL" id="UASK01000004">
    <property type="protein sequence ID" value="SPX41272.1"/>
    <property type="molecule type" value="Genomic_DNA"/>
</dbReference>
<sequence length="74" mass="8164">MKISFHSVLIGLASFIGVQQGVIASPSSHQSISTESAEALKQQFSMALAKQDKQQITNLQKKTYRTFFFTSPIS</sequence>
<accession>A0A2X1QLW3</accession>
<protein>
    <submittedName>
        <fullName evidence="1">Uncharacterized protein</fullName>
    </submittedName>
</protein>
<name>A0A2X1QLW3_HAEIF</name>
<reference evidence="1 2" key="1">
    <citation type="submission" date="2018-06" db="EMBL/GenBank/DDBJ databases">
        <authorList>
            <consortium name="Pathogen Informatics"/>
            <person name="Doyle S."/>
        </authorList>
    </citation>
    <scope>NUCLEOTIDE SEQUENCE [LARGE SCALE GENOMIC DNA]</scope>
    <source>
        <strain evidence="1 2">NCTC11872</strain>
    </source>
</reference>